<accession>A0A413R8M0</accession>
<dbReference type="EMBL" id="QSFD01000005">
    <property type="protein sequence ID" value="RHA18614.1"/>
    <property type="molecule type" value="Genomic_DNA"/>
</dbReference>
<comment type="caution">
    <text evidence="1">The sequence shown here is derived from an EMBL/GenBank/DDBJ whole genome shotgun (WGS) entry which is preliminary data.</text>
</comment>
<dbReference type="RefSeq" id="WP_117970336.1">
    <property type="nucleotide sequence ID" value="NZ_JADMPN010000019.1"/>
</dbReference>
<organism evidence="1 2">
    <name type="scientific">Eubacterium ventriosum</name>
    <dbReference type="NCBI Taxonomy" id="39496"/>
    <lineage>
        <taxon>Bacteria</taxon>
        <taxon>Bacillati</taxon>
        <taxon>Bacillota</taxon>
        <taxon>Clostridia</taxon>
        <taxon>Eubacteriales</taxon>
        <taxon>Eubacteriaceae</taxon>
        <taxon>Eubacterium</taxon>
    </lineage>
</organism>
<sequence>MTTITLYKDKLNGVGGLFDNIIKSSNNLGTQLGTLKSTLQGVSSSTYNLQDTVNSISSSSKTEKEKVSNLK</sequence>
<keyword evidence="2" id="KW-1185">Reference proteome</keyword>
<dbReference type="AlphaFoldDB" id="A0A413R8M0"/>
<proteinExistence type="predicted"/>
<evidence type="ECO:0000313" key="1">
    <source>
        <dbReference type="EMBL" id="RHA18614.1"/>
    </source>
</evidence>
<reference evidence="1 2" key="1">
    <citation type="submission" date="2018-08" db="EMBL/GenBank/DDBJ databases">
        <title>A genome reference for cultivated species of the human gut microbiota.</title>
        <authorList>
            <person name="Zou Y."/>
            <person name="Xue W."/>
            <person name="Luo G."/>
        </authorList>
    </citation>
    <scope>NUCLEOTIDE SEQUENCE [LARGE SCALE GENOMIC DNA]</scope>
    <source>
        <strain evidence="1 2">AM44-11BH</strain>
    </source>
</reference>
<name>A0A413R8M0_9FIRM</name>
<dbReference type="Proteomes" id="UP000284779">
    <property type="component" value="Unassembled WGS sequence"/>
</dbReference>
<evidence type="ECO:0000313" key="2">
    <source>
        <dbReference type="Proteomes" id="UP000284779"/>
    </source>
</evidence>
<gene>
    <name evidence="1" type="ORF">DW944_05960</name>
</gene>
<protein>
    <submittedName>
        <fullName evidence="1">Uncharacterized protein</fullName>
    </submittedName>
</protein>